<organism evidence="1 2">
    <name type="scientific">Paenibacillus larvae subsp. larvae</name>
    <dbReference type="NCBI Taxonomy" id="147375"/>
    <lineage>
        <taxon>Bacteria</taxon>
        <taxon>Bacillati</taxon>
        <taxon>Bacillota</taxon>
        <taxon>Bacilli</taxon>
        <taxon>Bacillales</taxon>
        <taxon>Paenibacillaceae</taxon>
        <taxon>Paenibacillus</taxon>
    </lineage>
</organism>
<dbReference type="AlphaFoldDB" id="A0A6C0R0K6"/>
<evidence type="ECO:0000313" key="1">
    <source>
        <dbReference type="EMBL" id="QHZ53946.1"/>
    </source>
</evidence>
<accession>A0A6C0R0K6</accession>
<name>A0A6C0R0K6_9BACL</name>
<dbReference type="RefSeq" id="WP_023482371.1">
    <property type="nucleotide sequence ID" value="NZ_CP019717.1"/>
</dbReference>
<dbReference type="Proteomes" id="UP000464330">
    <property type="component" value="Chromosome"/>
</dbReference>
<reference evidence="1 2" key="1">
    <citation type="journal article" date="2020" name="Int. J. Med. Microbiol.">
        <title>Discovery of Paenibacillus larvae ERIC V: Phenotypic and genomic comparison to genotypes ERIC I-IV reveal different inventories of virulence factors which correlate with epidemiological prevalences of American Foulbrood.</title>
        <authorList>
            <person name="Beims H."/>
            <person name="Bunk B."/>
            <person name="Erler S."/>
            <person name="Mohr K.I."/>
            <person name="Sproer C."/>
            <person name="Pradella S."/>
            <person name="Gunther G."/>
            <person name="Rohde M."/>
            <person name="von der Ohe W."/>
            <person name="Steinert M."/>
        </authorList>
    </citation>
    <scope>NUCLEOTIDE SEQUENCE [LARGE SCALE GENOMIC DNA]</scope>
    <source>
        <strain evidence="1">Eric_V</strain>
    </source>
</reference>
<gene>
    <name evidence="1" type="ORF">ERICV_04960</name>
</gene>
<proteinExistence type="predicted"/>
<sequence>MMSFEVAKETVLKAESGNFQDAQEVLLRYYDVETVRFQLKRSSPIKAFLPRMDLALKELINYEEKRYHACFPVILALTDSLVNELHEDHKGISAESIKQVMGFYCCPSGSREVGNNST</sequence>
<dbReference type="EMBL" id="CP019717">
    <property type="protein sequence ID" value="QHZ53946.1"/>
    <property type="molecule type" value="Genomic_DNA"/>
</dbReference>
<protein>
    <submittedName>
        <fullName evidence="1">Uncharacterized protein</fullName>
    </submittedName>
</protein>
<evidence type="ECO:0000313" key="2">
    <source>
        <dbReference type="Proteomes" id="UP000464330"/>
    </source>
</evidence>